<comment type="caution">
    <text evidence="2">The sequence shown here is derived from an EMBL/GenBank/DDBJ whole genome shotgun (WGS) entry which is preliminary data.</text>
</comment>
<feature type="region of interest" description="Disordered" evidence="1">
    <location>
        <begin position="24"/>
        <end position="49"/>
    </location>
</feature>
<evidence type="ECO:0000313" key="3">
    <source>
        <dbReference type="Proteomes" id="UP000828390"/>
    </source>
</evidence>
<accession>A0A9D4KWC5</accession>
<name>A0A9D4KWC5_DREPO</name>
<evidence type="ECO:0000256" key="1">
    <source>
        <dbReference type="SAM" id="MobiDB-lite"/>
    </source>
</evidence>
<dbReference type="Proteomes" id="UP000828390">
    <property type="component" value="Unassembled WGS sequence"/>
</dbReference>
<sequence>MELKSGKEAVEKYLLSKAEKSLHASARPLSNLKPTLQNPNQGEKLSQKRRMLRSCAHTRRQTQIPVHRQPQRMLQKIGENRQNMQKAPIGISKQVFCHSKRRIAQ</sequence>
<protein>
    <submittedName>
        <fullName evidence="2">Uncharacterized protein</fullName>
    </submittedName>
</protein>
<dbReference type="AlphaFoldDB" id="A0A9D4KWC5"/>
<reference evidence="2" key="1">
    <citation type="journal article" date="2019" name="bioRxiv">
        <title>The Genome of the Zebra Mussel, Dreissena polymorpha: A Resource for Invasive Species Research.</title>
        <authorList>
            <person name="McCartney M.A."/>
            <person name="Auch B."/>
            <person name="Kono T."/>
            <person name="Mallez S."/>
            <person name="Zhang Y."/>
            <person name="Obille A."/>
            <person name="Becker A."/>
            <person name="Abrahante J.E."/>
            <person name="Garbe J."/>
            <person name="Badalamenti J.P."/>
            <person name="Herman A."/>
            <person name="Mangelson H."/>
            <person name="Liachko I."/>
            <person name="Sullivan S."/>
            <person name="Sone E.D."/>
            <person name="Koren S."/>
            <person name="Silverstein K.A.T."/>
            <person name="Beckman K.B."/>
            <person name="Gohl D.M."/>
        </authorList>
    </citation>
    <scope>NUCLEOTIDE SEQUENCE</scope>
    <source>
        <strain evidence="2">Duluth1</strain>
        <tissue evidence="2">Whole animal</tissue>
    </source>
</reference>
<organism evidence="2 3">
    <name type="scientific">Dreissena polymorpha</name>
    <name type="common">Zebra mussel</name>
    <name type="synonym">Mytilus polymorpha</name>
    <dbReference type="NCBI Taxonomy" id="45954"/>
    <lineage>
        <taxon>Eukaryota</taxon>
        <taxon>Metazoa</taxon>
        <taxon>Spiralia</taxon>
        <taxon>Lophotrochozoa</taxon>
        <taxon>Mollusca</taxon>
        <taxon>Bivalvia</taxon>
        <taxon>Autobranchia</taxon>
        <taxon>Heteroconchia</taxon>
        <taxon>Euheterodonta</taxon>
        <taxon>Imparidentia</taxon>
        <taxon>Neoheterodontei</taxon>
        <taxon>Myida</taxon>
        <taxon>Dreissenoidea</taxon>
        <taxon>Dreissenidae</taxon>
        <taxon>Dreissena</taxon>
    </lineage>
</organism>
<gene>
    <name evidence="2" type="ORF">DPMN_089645</name>
</gene>
<reference evidence="2" key="2">
    <citation type="submission" date="2020-11" db="EMBL/GenBank/DDBJ databases">
        <authorList>
            <person name="McCartney M.A."/>
            <person name="Auch B."/>
            <person name="Kono T."/>
            <person name="Mallez S."/>
            <person name="Becker A."/>
            <person name="Gohl D.M."/>
            <person name="Silverstein K.A.T."/>
            <person name="Koren S."/>
            <person name="Bechman K.B."/>
            <person name="Herman A."/>
            <person name="Abrahante J.E."/>
            <person name="Garbe J."/>
        </authorList>
    </citation>
    <scope>NUCLEOTIDE SEQUENCE</scope>
    <source>
        <strain evidence="2">Duluth1</strain>
        <tissue evidence="2">Whole animal</tissue>
    </source>
</reference>
<dbReference type="EMBL" id="JAIWYP010000003">
    <property type="protein sequence ID" value="KAH3847325.1"/>
    <property type="molecule type" value="Genomic_DNA"/>
</dbReference>
<keyword evidence="3" id="KW-1185">Reference proteome</keyword>
<feature type="compositionally biased region" description="Polar residues" evidence="1">
    <location>
        <begin position="32"/>
        <end position="44"/>
    </location>
</feature>
<proteinExistence type="predicted"/>
<evidence type="ECO:0000313" key="2">
    <source>
        <dbReference type="EMBL" id="KAH3847325.1"/>
    </source>
</evidence>